<dbReference type="InterPro" id="IPR000322">
    <property type="entry name" value="Glyco_hydro_31_TIM"/>
</dbReference>
<dbReference type="InterPro" id="IPR013780">
    <property type="entry name" value="Glyco_hydro_b"/>
</dbReference>
<dbReference type="InterPro" id="IPR017853">
    <property type="entry name" value="GH"/>
</dbReference>
<keyword evidence="12" id="KW-1185">Reference proteome</keyword>
<dbReference type="InterPro" id="IPR011013">
    <property type="entry name" value="Gal_mutarotase_sf_dom"/>
</dbReference>
<dbReference type="InterPro" id="IPR030458">
    <property type="entry name" value="Glyco_hydro_31_AS"/>
</dbReference>
<dbReference type="SUPFAM" id="SSF51445">
    <property type="entry name" value="(Trans)glycosidases"/>
    <property type="match status" value="1"/>
</dbReference>
<feature type="chain" id="PRO_5046369717" description="Maltase" evidence="7">
    <location>
        <begin position="19"/>
        <end position="998"/>
    </location>
</feature>
<evidence type="ECO:0000256" key="5">
    <source>
        <dbReference type="ARBA" id="ARBA00041343"/>
    </source>
</evidence>
<proteinExistence type="inferred from homology"/>
<evidence type="ECO:0000259" key="10">
    <source>
        <dbReference type="Pfam" id="PF21365"/>
    </source>
</evidence>
<dbReference type="Gene3D" id="2.60.40.1180">
    <property type="entry name" value="Golgi alpha-mannosidase II"/>
    <property type="match status" value="2"/>
</dbReference>
<evidence type="ECO:0000256" key="6">
    <source>
        <dbReference type="RuleBase" id="RU361185"/>
    </source>
</evidence>
<dbReference type="SUPFAM" id="SSF51011">
    <property type="entry name" value="Glycosyl hydrolase domain"/>
    <property type="match status" value="1"/>
</dbReference>
<evidence type="ECO:0000256" key="4">
    <source>
        <dbReference type="ARBA" id="ARBA00023295"/>
    </source>
</evidence>
<feature type="domain" description="Glycosyl hydrolase family 31 C-terminal" evidence="10">
    <location>
        <begin position="730"/>
        <end position="818"/>
    </location>
</feature>
<dbReference type="PANTHER" id="PTHR22762:SF133">
    <property type="entry name" value="P-TYPE DOMAIN-CONTAINING PROTEIN"/>
    <property type="match status" value="1"/>
</dbReference>
<feature type="domain" description="Glycoside hydrolase family 31 TIM barrel" evidence="8">
    <location>
        <begin position="343"/>
        <end position="721"/>
    </location>
</feature>
<evidence type="ECO:0000256" key="1">
    <source>
        <dbReference type="ARBA" id="ARBA00007806"/>
    </source>
</evidence>
<dbReference type="Proteomes" id="UP001244341">
    <property type="component" value="Chromosome 16b"/>
</dbReference>
<protein>
    <recommendedName>
        <fullName evidence="5">Maltase</fullName>
    </recommendedName>
</protein>
<keyword evidence="4 6" id="KW-0326">Glycosidase</keyword>
<name>A0ABY8UV15_TETOB</name>
<dbReference type="PANTHER" id="PTHR22762">
    <property type="entry name" value="ALPHA-GLUCOSIDASE"/>
    <property type="match status" value="1"/>
</dbReference>
<keyword evidence="3" id="KW-0325">Glycoprotein</keyword>
<dbReference type="InterPro" id="IPR025887">
    <property type="entry name" value="Glyco_hydro_31_N_dom"/>
</dbReference>
<comment type="similarity">
    <text evidence="1 6">Belongs to the glycosyl hydrolase 31 family.</text>
</comment>
<dbReference type="CDD" id="cd14752">
    <property type="entry name" value="GH31_N"/>
    <property type="match status" value="1"/>
</dbReference>
<dbReference type="CDD" id="cd06602">
    <property type="entry name" value="GH31_MGAM_SI_GAA"/>
    <property type="match status" value="1"/>
</dbReference>
<accession>A0ABY8UV15</accession>
<evidence type="ECO:0000313" key="12">
    <source>
        <dbReference type="Proteomes" id="UP001244341"/>
    </source>
</evidence>
<evidence type="ECO:0000259" key="9">
    <source>
        <dbReference type="Pfam" id="PF13802"/>
    </source>
</evidence>
<feature type="domain" description="Glycoside hydrolase family 31 N-terminal" evidence="9">
    <location>
        <begin position="136"/>
        <end position="241"/>
    </location>
</feature>
<dbReference type="Gene3D" id="2.60.40.1760">
    <property type="entry name" value="glycosyl hydrolase (family 31)"/>
    <property type="match status" value="1"/>
</dbReference>
<evidence type="ECO:0000256" key="2">
    <source>
        <dbReference type="ARBA" id="ARBA00022801"/>
    </source>
</evidence>
<dbReference type="InterPro" id="IPR048395">
    <property type="entry name" value="Glyco_hydro_31_C"/>
</dbReference>
<feature type="signal peptide" evidence="7">
    <location>
        <begin position="1"/>
        <end position="18"/>
    </location>
</feature>
<evidence type="ECO:0000256" key="7">
    <source>
        <dbReference type="SAM" id="SignalP"/>
    </source>
</evidence>
<evidence type="ECO:0000313" key="11">
    <source>
        <dbReference type="EMBL" id="WIA23388.1"/>
    </source>
</evidence>
<sequence length="998" mass="109525">MRSLLLLLVSVLTVFAAAQQQAGAPAAAVAAAAAAAVADEGTKAPRAQQQQQQQQHLQLSLAGDKLTHYGASFSNLTVDIVPETEARLHVKIRPSGKKRWEVPDSLVPRPGAVADLDHSRLLYRVAQPVAGAKQPRPFALTVTRLANLEPVFDTRGHTFMFKDQYIELTTAIPKSASLYGLGETTLSTGLLLPRDGRKLTLWNRDKPAADPDQNLYSSHPFYLQVNADGSSHGVLLLNSNGMDVILRETSLTYKIIGGLVDLSFFMGPSPEAVIRQYHQVIGASVMPPYWALGLHQSKWGYANISVLESVVANYSAAGLPLESLWVDIEYMASRFKTMTFDPGLPLESLWVESKYMDSRFKTMTFDPVRYPAAKMRQFVSKLHAAGQSWVPIVDPAVSVDATFRAYVDGTRDKIWMRDHKGKTYMGQVWPGMAVYPDYLHPNMSSWLTKQLSAFHAEVPFDGLWLDMSEPSNFCTGLNCRLDPKNDTAKFWLQVHTTHDYKIAEMRLITNRTTCQMACEAAPPSNTLAHPPYVIANVNVTGTPEPLGQNILSPTAKHYDNTTEYDAHNLYGFAMAQQHYSAAVNVTGRRPFLLTRATFPGAGRFTGHWTGDNAGNWENLWFSIAGVLNTNMWGMAMAGADICGFADMTQDNVAEPPDRFLSDHDYEQLCNRWTSAGAFYPFSRNHMIIYGRAHEFYRWPSVTATAKKAYGLRYRLLSYMYSSLALVAAKGGTLARPLLFSDPSDLRARNATAQWMLGEGLLVSPVITPNTTTIRPYFTAGNWYSAWDFKRLRVPTGRPVQLAASVGDIPVHIRGGAILPMQVTPSLPNVTRDVRWQPVTLVVALPAEPSPKRAARAQVNAGPLPPHILDAPCAEAHLKNPGRLVSCGFLYADNDTVTTSINNTLQVWFTAVTAQGGRSGSISSFVLANAPPAKGQLSIEAIHILGVPGTAADVPAVSVYAKGQKALSSYDAGSGVLRIRGLKLDAGVQLNVDWRLRKA</sequence>
<keyword evidence="7" id="KW-0732">Signal</keyword>
<organism evidence="11 12">
    <name type="scientific">Tetradesmus obliquus</name>
    <name type="common">Green alga</name>
    <name type="synonym">Acutodesmus obliquus</name>
    <dbReference type="NCBI Taxonomy" id="3088"/>
    <lineage>
        <taxon>Eukaryota</taxon>
        <taxon>Viridiplantae</taxon>
        <taxon>Chlorophyta</taxon>
        <taxon>core chlorophytes</taxon>
        <taxon>Chlorophyceae</taxon>
        <taxon>CS clade</taxon>
        <taxon>Sphaeropleales</taxon>
        <taxon>Scenedesmaceae</taxon>
        <taxon>Tetradesmus</taxon>
    </lineage>
</organism>
<evidence type="ECO:0000256" key="3">
    <source>
        <dbReference type="ARBA" id="ARBA00023180"/>
    </source>
</evidence>
<dbReference type="SUPFAM" id="SSF74650">
    <property type="entry name" value="Galactose mutarotase-like"/>
    <property type="match status" value="1"/>
</dbReference>
<dbReference type="Pfam" id="PF13802">
    <property type="entry name" value="Gal_mutarotas_2"/>
    <property type="match status" value="1"/>
</dbReference>
<dbReference type="PROSITE" id="PS00129">
    <property type="entry name" value="GLYCOSYL_HYDROL_F31_1"/>
    <property type="match status" value="1"/>
</dbReference>
<feature type="domain" description="Glycoside hydrolase family 31 TIM barrel" evidence="8">
    <location>
        <begin position="285"/>
        <end position="342"/>
    </location>
</feature>
<dbReference type="Pfam" id="PF01055">
    <property type="entry name" value="Glyco_hydro_31_2nd"/>
    <property type="match status" value="2"/>
</dbReference>
<dbReference type="Pfam" id="PF21365">
    <property type="entry name" value="Glyco_hydro_31_3rd"/>
    <property type="match status" value="1"/>
</dbReference>
<keyword evidence="2 6" id="KW-0378">Hydrolase</keyword>
<dbReference type="EMBL" id="CP126223">
    <property type="protein sequence ID" value="WIA23388.1"/>
    <property type="molecule type" value="Genomic_DNA"/>
</dbReference>
<evidence type="ECO:0000259" key="8">
    <source>
        <dbReference type="Pfam" id="PF01055"/>
    </source>
</evidence>
<gene>
    <name evidence="11" type="ORF">OEZ85_000147</name>
</gene>
<reference evidence="11 12" key="1">
    <citation type="submission" date="2023-05" db="EMBL/GenBank/DDBJ databases">
        <title>A 100% complete, gapless, phased diploid assembly of the Scenedesmus obliquus UTEX 3031 genome.</title>
        <authorList>
            <person name="Biondi T.C."/>
            <person name="Hanschen E.R."/>
            <person name="Kwon T."/>
            <person name="Eng W."/>
            <person name="Kruse C.P.S."/>
            <person name="Koehler S.I."/>
            <person name="Kunde Y."/>
            <person name="Gleasner C.D."/>
            <person name="You Mak K.T."/>
            <person name="Polle J."/>
            <person name="Hovde B.T."/>
            <person name="Starkenburg S.R."/>
        </authorList>
    </citation>
    <scope>NUCLEOTIDE SEQUENCE [LARGE SCALE GENOMIC DNA]</scope>
    <source>
        <strain evidence="11 12">DOE0152z</strain>
    </source>
</reference>
<dbReference type="Gene3D" id="3.20.20.80">
    <property type="entry name" value="Glycosidases"/>
    <property type="match status" value="2"/>
</dbReference>